<feature type="transmembrane region" description="Helical" evidence="2">
    <location>
        <begin position="160"/>
        <end position="179"/>
    </location>
</feature>
<sequence length="216" mass="23639">MRFLFLIILLAGTGLGILYPWAATNFAGREIGTYRAYDRSGGYRPVEVALASSDAPVRVLVDLTTLAPPQVNPASAVLTITASTRGQTVLAEALNFYDTTPRERSPQLPDPVFRDDAGLIREVQPGSYRFVIEQGDADNIQIQRVDLILRSGGLEVDERAQPIGLSLMAIGFVGLVLSLRRKKDSRPDNPNSQPPNSQQPNSRQPAPRWGRDADKS</sequence>
<dbReference type="Proteomes" id="UP000254701">
    <property type="component" value="Unassembled WGS sequence"/>
</dbReference>
<proteinExistence type="predicted"/>
<organism evidence="3 4">
    <name type="scientific">Aminobacter aminovorans</name>
    <name type="common">Chelatobacter heintzii</name>
    <dbReference type="NCBI Taxonomy" id="83263"/>
    <lineage>
        <taxon>Bacteria</taxon>
        <taxon>Pseudomonadati</taxon>
        <taxon>Pseudomonadota</taxon>
        <taxon>Alphaproteobacteria</taxon>
        <taxon>Hyphomicrobiales</taxon>
        <taxon>Phyllobacteriaceae</taxon>
        <taxon>Aminobacter</taxon>
    </lineage>
</organism>
<evidence type="ECO:0000313" key="3">
    <source>
        <dbReference type="EMBL" id="SUU90889.1"/>
    </source>
</evidence>
<name>A0A380WPH5_AMIAI</name>
<evidence type="ECO:0000256" key="1">
    <source>
        <dbReference type="SAM" id="MobiDB-lite"/>
    </source>
</evidence>
<dbReference type="RefSeq" id="WP_115732837.1">
    <property type="nucleotide sequence ID" value="NZ_BAAAVY010000037.1"/>
</dbReference>
<dbReference type="EMBL" id="UFSM01000001">
    <property type="protein sequence ID" value="SUU90889.1"/>
    <property type="molecule type" value="Genomic_DNA"/>
</dbReference>
<dbReference type="OrthoDB" id="8099241at2"/>
<protein>
    <submittedName>
        <fullName evidence="3">Uncharacterized protein</fullName>
    </submittedName>
</protein>
<evidence type="ECO:0000313" key="4">
    <source>
        <dbReference type="Proteomes" id="UP000254701"/>
    </source>
</evidence>
<keyword evidence="2" id="KW-1133">Transmembrane helix</keyword>
<reference evidence="3 4" key="1">
    <citation type="submission" date="2018-06" db="EMBL/GenBank/DDBJ databases">
        <authorList>
            <consortium name="Pathogen Informatics"/>
            <person name="Doyle S."/>
        </authorList>
    </citation>
    <scope>NUCLEOTIDE SEQUENCE [LARGE SCALE GENOMIC DNA]</scope>
    <source>
        <strain evidence="3 4">NCTC10684</strain>
    </source>
</reference>
<gene>
    <name evidence="3" type="ORF">NCTC10684_04149</name>
</gene>
<feature type="region of interest" description="Disordered" evidence="1">
    <location>
        <begin position="181"/>
        <end position="216"/>
    </location>
</feature>
<feature type="compositionally biased region" description="Low complexity" evidence="1">
    <location>
        <begin position="188"/>
        <end position="205"/>
    </location>
</feature>
<accession>A0A380WPH5</accession>
<keyword evidence="2" id="KW-0472">Membrane</keyword>
<dbReference type="AlphaFoldDB" id="A0A380WPH5"/>
<keyword evidence="2" id="KW-0812">Transmembrane</keyword>
<evidence type="ECO:0000256" key="2">
    <source>
        <dbReference type="SAM" id="Phobius"/>
    </source>
</evidence>